<feature type="domain" description="Tyr recombinase" evidence="3">
    <location>
        <begin position="189"/>
        <end position="395"/>
    </location>
</feature>
<accession>A0A4Z0J7K8</accession>
<dbReference type="PROSITE" id="PS51898">
    <property type="entry name" value="TYR_RECOMBINASE"/>
    <property type="match status" value="1"/>
</dbReference>
<reference evidence="4 5" key="1">
    <citation type="submission" date="2018-10" db="EMBL/GenBank/DDBJ databases">
        <title>Lactobacillus sp. R7 and Lactobacillus sp. R19 isolated from fermented mustard green product of Taiwan.</title>
        <authorList>
            <person name="Lin S.-T."/>
        </authorList>
    </citation>
    <scope>NUCLEOTIDE SEQUENCE [LARGE SCALE GENOMIC DNA]</scope>
    <source>
        <strain evidence="4 5">BCRC 81129</strain>
    </source>
</reference>
<gene>
    <name evidence="4" type="ORF">EGT51_11865</name>
</gene>
<dbReference type="GO" id="GO:0015074">
    <property type="term" value="P:DNA integration"/>
    <property type="evidence" value="ECO:0007669"/>
    <property type="project" value="InterPro"/>
</dbReference>
<name>A0A4Z0J7K8_9LACO</name>
<dbReference type="EMBL" id="RKLX01000028">
    <property type="protein sequence ID" value="TGD17556.1"/>
    <property type="molecule type" value="Genomic_DNA"/>
</dbReference>
<dbReference type="GO" id="GO:0003677">
    <property type="term" value="F:DNA binding"/>
    <property type="evidence" value="ECO:0007669"/>
    <property type="project" value="UniProtKB-KW"/>
</dbReference>
<dbReference type="InterPro" id="IPR050090">
    <property type="entry name" value="Tyrosine_recombinase_XerCD"/>
</dbReference>
<proteinExistence type="predicted"/>
<dbReference type="Pfam" id="PF13102">
    <property type="entry name" value="Phage_int_SAM_5"/>
    <property type="match status" value="1"/>
</dbReference>
<dbReference type="PANTHER" id="PTHR30349">
    <property type="entry name" value="PHAGE INTEGRASE-RELATED"/>
    <property type="match status" value="1"/>
</dbReference>
<dbReference type="Gene3D" id="1.10.150.130">
    <property type="match status" value="1"/>
</dbReference>
<dbReference type="InterPro" id="IPR013762">
    <property type="entry name" value="Integrase-like_cat_sf"/>
</dbReference>
<evidence type="ECO:0000256" key="1">
    <source>
        <dbReference type="ARBA" id="ARBA00023125"/>
    </source>
</evidence>
<protein>
    <submittedName>
        <fullName evidence="4">Site-specific integrase</fullName>
    </submittedName>
</protein>
<keyword evidence="2" id="KW-0233">DNA recombination</keyword>
<dbReference type="AlphaFoldDB" id="A0A4Z0J7K8"/>
<keyword evidence="1" id="KW-0238">DNA-binding</keyword>
<evidence type="ECO:0000313" key="5">
    <source>
        <dbReference type="Proteomes" id="UP000297348"/>
    </source>
</evidence>
<comment type="caution">
    <text evidence="4">The sequence shown here is derived from an EMBL/GenBank/DDBJ whole genome shotgun (WGS) entry which is preliminary data.</text>
</comment>
<dbReference type="GO" id="GO:0006310">
    <property type="term" value="P:DNA recombination"/>
    <property type="evidence" value="ECO:0007669"/>
    <property type="project" value="UniProtKB-KW"/>
</dbReference>
<dbReference type="PANTHER" id="PTHR30349:SF88">
    <property type="entry name" value="BLL1584 PROTEIN"/>
    <property type="match status" value="1"/>
</dbReference>
<dbReference type="Gene3D" id="1.10.443.10">
    <property type="entry name" value="Intergrase catalytic core"/>
    <property type="match status" value="1"/>
</dbReference>
<evidence type="ECO:0000259" key="3">
    <source>
        <dbReference type="PROSITE" id="PS51898"/>
    </source>
</evidence>
<sequence>MLRESGSVHRWRFFFIIERGCLNISRIIKNPCKGKHAKPWKAEFSQGSGHHGRIRISRVFDTKHDAQEWLAEMVATHSSSLYFNQNMLLSSYLSVWFRLFKKDVAPATKSTYDATNKHVQRYLPTATLAELTRPVMQGYFNALGRNHSAETLRKDLVHLRAALADAVSDGVISQNPAQRIRLVANATRTRPEAQTLMTKAQYQAVRDELMGQKINNMTQAPLMILMVICQTGLRVGEALALRENDINSEKKLLHIDESADTLNQELRPPKTPHAVRDVPMTSWLVEALDSWKRKHDAWLTEAGIANPKKLLFLMDNGRLPRATGINYRYHRLQQELGFETLFSTHTLRHFLVSQMIQDPNITLTYVSRFLGHSSETITQRYYLGLIPDEIEDQQSQVANVIADI</sequence>
<dbReference type="InterPro" id="IPR010998">
    <property type="entry name" value="Integrase_recombinase_N"/>
</dbReference>
<evidence type="ECO:0000313" key="4">
    <source>
        <dbReference type="EMBL" id="TGD17556.1"/>
    </source>
</evidence>
<dbReference type="CDD" id="cd01189">
    <property type="entry name" value="INT_ICEBs1_C_like"/>
    <property type="match status" value="1"/>
</dbReference>
<keyword evidence="5" id="KW-1185">Reference proteome</keyword>
<dbReference type="InterPro" id="IPR011010">
    <property type="entry name" value="DNA_brk_join_enz"/>
</dbReference>
<dbReference type="InterPro" id="IPR025269">
    <property type="entry name" value="SAM-like_dom"/>
</dbReference>
<dbReference type="Pfam" id="PF00589">
    <property type="entry name" value="Phage_integrase"/>
    <property type="match status" value="1"/>
</dbReference>
<dbReference type="InterPro" id="IPR002104">
    <property type="entry name" value="Integrase_catalytic"/>
</dbReference>
<dbReference type="Proteomes" id="UP000297348">
    <property type="component" value="Unassembled WGS sequence"/>
</dbReference>
<evidence type="ECO:0000256" key="2">
    <source>
        <dbReference type="ARBA" id="ARBA00023172"/>
    </source>
</evidence>
<dbReference type="SUPFAM" id="SSF56349">
    <property type="entry name" value="DNA breaking-rejoining enzymes"/>
    <property type="match status" value="1"/>
</dbReference>
<organism evidence="4 5">
    <name type="scientific">Levilactobacillus suantsaiihabitans</name>
    <dbReference type="NCBI Taxonomy" id="2487722"/>
    <lineage>
        <taxon>Bacteria</taxon>
        <taxon>Bacillati</taxon>
        <taxon>Bacillota</taxon>
        <taxon>Bacilli</taxon>
        <taxon>Lactobacillales</taxon>
        <taxon>Lactobacillaceae</taxon>
        <taxon>Levilactobacillus</taxon>
    </lineage>
</organism>